<keyword evidence="2" id="KW-1185">Reference proteome</keyword>
<dbReference type="Proteomes" id="UP000198538">
    <property type="component" value="Unassembled WGS sequence"/>
</dbReference>
<sequence length="325" mass="36886">MHREWLDPYMLDVKAVFDSVEERLRQYPDSLAGHALEQLRLLNPFRGDPGHSCIGYITPLWMQYTEGLPSDQAHQLSAACLLHMMYFLNLDDVMDEPTEDAVLKLSLGNLCYVDALQVYNALFEPSSVFWNHFRHVIQDWAVSVNGELHVDYFQHNPLLIAQKASPTQLGVIGSLILLEQPTRISSVCGALNIVLMTLQMTDDFTDTKMDAVNGNYNSYLSHLSTALQQEYPTSHVLNESIHHNVYNSQLMNSYADVAQHFNDIIASSNLEFPQFIALNSYLCNSLVQAIQEIEQRKKRLYRGGFHYWISEPQSGPSNTGQADSV</sequence>
<proteinExistence type="predicted"/>
<reference evidence="2" key="1">
    <citation type="submission" date="2016-10" db="EMBL/GenBank/DDBJ databases">
        <authorList>
            <person name="Varghese N."/>
            <person name="Submissions S."/>
        </authorList>
    </citation>
    <scope>NUCLEOTIDE SEQUENCE [LARGE SCALE GENOMIC DNA]</scope>
    <source>
        <strain evidence="2">BL9</strain>
    </source>
</reference>
<gene>
    <name evidence="1" type="ORF">SAMN05720606_104291</name>
</gene>
<accession>A0A1G5FP78</accession>
<evidence type="ECO:0000313" key="2">
    <source>
        <dbReference type="Proteomes" id="UP000198538"/>
    </source>
</evidence>
<evidence type="ECO:0000313" key="1">
    <source>
        <dbReference type="EMBL" id="SCY40937.1"/>
    </source>
</evidence>
<dbReference type="AlphaFoldDB" id="A0A1G5FP78"/>
<dbReference type="EMBL" id="FMVM01000004">
    <property type="protein sequence ID" value="SCY40937.1"/>
    <property type="molecule type" value="Genomic_DNA"/>
</dbReference>
<name>A0A1G5FP78_9BACL</name>
<dbReference type="STRING" id="582692.SAMN05720606_104291"/>
<dbReference type="RefSeq" id="WP_090917878.1">
    <property type="nucleotide sequence ID" value="NZ_FMVM01000004.1"/>
</dbReference>
<organism evidence="1 2">
    <name type="scientific">Paenibacillus polysaccharolyticus</name>
    <dbReference type="NCBI Taxonomy" id="582692"/>
    <lineage>
        <taxon>Bacteria</taxon>
        <taxon>Bacillati</taxon>
        <taxon>Bacillota</taxon>
        <taxon>Bacilli</taxon>
        <taxon>Bacillales</taxon>
        <taxon>Paenibacillaceae</taxon>
        <taxon>Paenibacillus</taxon>
    </lineage>
</organism>
<protein>
    <submittedName>
        <fullName evidence="1">Uncharacterized protein</fullName>
    </submittedName>
</protein>